<dbReference type="PANTHER" id="PTHR13935">
    <property type="entry name" value="ACHAETE-SCUTE TRANSCRIPTION FACTOR-RELATED"/>
    <property type="match status" value="1"/>
</dbReference>
<keyword evidence="5" id="KW-0804">Transcription</keyword>
<dbReference type="PROSITE" id="PS50888">
    <property type="entry name" value="BHLH"/>
    <property type="match status" value="1"/>
</dbReference>
<comment type="subcellular location">
    <subcellularLocation>
        <location evidence="1">Nucleus</location>
    </subcellularLocation>
</comment>
<evidence type="ECO:0000259" key="8">
    <source>
        <dbReference type="PROSITE" id="PS50888"/>
    </source>
</evidence>
<gene>
    <name evidence="9" type="ORF">QVD17_07430</name>
</gene>
<sequence length="260" mass="29199">MDTPNTKPNQLMFSLQQNDQDFMDHDQPYLISFQQQHHTPDLHEYAPIVDVKGKSSVNNPAKHTGKRVGNSVTNKAGSGSGVGGVGENDKIQKKIVHREIERQRRQEMTKLYASLRDLLPLEFIKGNRSISDHMKQAVHYIKEMEENVKGLSAKRDHFKKVVNMNQSLTNNPLNTVSVTLCNEGVEILINSCLIEDGFMLSSVLNTLVEEGLNVTSCTLTKVKDRLFHSIHTQANDLALINLSMLQQRLALVANTQLNSN</sequence>
<dbReference type="Gene3D" id="4.10.280.10">
    <property type="entry name" value="Helix-loop-helix DNA-binding domain"/>
    <property type="match status" value="1"/>
</dbReference>
<keyword evidence="4" id="KW-0238">DNA-binding</keyword>
<dbReference type="PANTHER" id="PTHR13935:SF106">
    <property type="entry name" value="ACHAETE-SCUTE COMPLEX PROTEIN T5-RELATED"/>
    <property type="match status" value="1"/>
</dbReference>
<keyword evidence="10" id="KW-1185">Reference proteome</keyword>
<dbReference type="InterPro" id="IPR015660">
    <property type="entry name" value="MASH1/Ascl1a-like"/>
</dbReference>
<evidence type="ECO:0000256" key="5">
    <source>
        <dbReference type="ARBA" id="ARBA00023163"/>
    </source>
</evidence>
<keyword evidence="6" id="KW-0539">Nucleus</keyword>
<dbReference type="FunFam" id="4.10.280.10:FF:000085">
    <property type="entry name" value="Transcription factor bHLH126"/>
    <property type="match status" value="1"/>
</dbReference>
<comment type="subunit">
    <text evidence="2">Homodimer.</text>
</comment>
<evidence type="ECO:0000256" key="7">
    <source>
        <dbReference type="SAM" id="MobiDB-lite"/>
    </source>
</evidence>
<protein>
    <recommendedName>
        <fullName evidence="8">BHLH domain-containing protein</fullName>
    </recommendedName>
</protein>
<keyword evidence="3" id="KW-0805">Transcription regulation</keyword>
<dbReference type="CDD" id="cd18914">
    <property type="entry name" value="bHLH_AtORG2_like"/>
    <property type="match status" value="1"/>
</dbReference>
<dbReference type="Proteomes" id="UP001229421">
    <property type="component" value="Unassembled WGS sequence"/>
</dbReference>
<proteinExistence type="predicted"/>
<dbReference type="EMBL" id="JAUHHV010000001">
    <property type="protein sequence ID" value="KAK1441495.1"/>
    <property type="molecule type" value="Genomic_DNA"/>
</dbReference>
<dbReference type="Pfam" id="PF00010">
    <property type="entry name" value="HLH"/>
    <property type="match status" value="1"/>
</dbReference>
<dbReference type="GO" id="GO:0090575">
    <property type="term" value="C:RNA polymerase II transcription regulator complex"/>
    <property type="evidence" value="ECO:0007669"/>
    <property type="project" value="TreeGrafter"/>
</dbReference>
<organism evidence="9 10">
    <name type="scientific">Tagetes erecta</name>
    <name type="common">African marigold</name>
    <dbReference type="NCBI Taxonomy" id="13708"/>
    <lineage>
        <taxon>Eukaryota</taxon>
        <taxon>Viridiplantae</taxon>
        <taxon>Streptophyta</taxon>
        <taxon>Embryophyta</taxon>
        <taxon>Tracheophyta</taxon>
        <taxon>Spermatophyta</taxon>
        <taxon>Magnoliopsida</taxon>
        <taxon>eudicotyledons</taxon>
        <taxon>Gunneridae</taxon>
        <taxon>Pentapetalae</taxon>
        <taxon>asterids</taxon>
        <taxon>campanulids</taxon>
        <taxon>Asterales</taxon>
        <taxon>Asteraceae</taxon>
        <taxon>Asteroideae</taxon>
        <taxon>Heliantheae alliance</taxon>
        <taxon>Tageteae</taxon>
        <taxon>Tagetes</taxon>
    </lineage>
</organism>
<evidence type="ECO:0000256" key="3">
    <source>
        <dbReference type="ARBA" id="ARBA00023015"/>
    </source>
</evidence>
<reference evidence="9" key="1">
    <citation type="journal article" date="2023" name="bioRxiv">
        <title>Improved chromosome-level genome assembly for marigold (Tagetes erecta).</title>
        <authorList>
            <person name="Jiang F."/>
            <person name="Yuan L."/>
            <person name="Wang S."/>
            <person name="Wang H."/>
            <person name="Xu D."/>
            <person name="Wang A."/>
            <person name="Fan W."/>
        </authorList>
    </citation>
    <scope>NUCLEOTIDE SEQUENCE</scope>
    <source>
        <strain evidence="9">WSJ</strain>
        <tissue evidence="9">Leaf</tissue>
    </source>
</reference>
<dbReference type="GO" id="GO:0046983">
    <property type="term" value="F:protein dimerization activity"/>
    <property type="evidence" value="ECO:0007669"/>
    <property type="project" value="InterPro"/>
</dbReference>
<feature type="region of interest" description="Disordered" evidence="7">
    <location>
        <begin position="59"/>
        <end position="86"/>
    </location>
</feature>
<dbReference type="GO" id="GO:0000981">
    <property type="term" value="F:DNA-binding transcription factor activity, RNA polymerase II-specific"/>
    <property type="evidence" value="ECO:0007669"/>
    <property type="project" value="TreeGrafter"/>
</dbReference>
<dbReference type="AlphaFoldDB" id="A0AAD8P7E4"/>
<evidence type="ECO:0000313" key="9">
    <source>
        <dbReference type="EMBL" id="KAK1441495.1"/>
    </source>
</evidence>
<dbReference type="GO" id="GO:0000977">
    <property type="term" value="F:RNA polymerase II transcription regulatory region sequence-specific DNA binding"/>
    <property type="evidence" value="ECO:0007669"/>
    <property type="project" value="TreeGrafter"/>
</dbReference>
<accession>A0AAD8P7E4</accession>
<dbReference type="SMART" id="SM00353">
    <property type="entry name" value="HLH"/>
    <property type="match status" value="1"/>
</dbReference>
<dbReference type="InterPro" id="IPR036638">
    <property type="entry name" value="HLH_DNA-bd_sf"/>
</dbReference>
<evidence type="ECO:0000256" key="4">
    <source>
        <dbReference type="ARBA" id="ARBA00023125"/>
    </source>
</evidence>
<name>A0AAD8P7E4_TARER</name>
<evidence type="ECO:0000256" key="6">
    <source>
        <dbReference type="ARBA" id="ARBA00023242"/>
    </source>
</evidence>
<dbReference type="SUPFAM" id="SSF47459">
    <property type="entry name" value="HLH, helix-loop-helix DNA-binding domain"/>
    <property type="match status" value="1"/>
</dbReference>
<comment type="caution">
    <text evidence="9">The sequence shown here is derived from an EMBL/GenBank/DDBJ whole genome shotgun (WGS) entry which is preliminary data.</text>
</comment>
<feature type="domain" description="BHLH" evidence="8">
    <location>
        <begin position="92"/>
        <end position="144"/>
    </location>
</feature>
<evidence type="ECO:0000313" key="10">
    <source>
        <dbReference type="Proteomes" id="UP001229421"/>
    </source>
</evidence>
<evidence type="ECO:0000256" key="1">
    <source>
        <dbReference type="ARBA" id="ARBA00004123"/>
    </source>
</evidence>
<dbReference type="InterPro" id="IPR011598">
    <property type="entry name" value="bHLH_dom"/>
</dbReference>
<evidence type="ECO:0000256" key="2">
    <source>
        <dbReference type="ARBA" id="ARBA00011738"/>
    </source>
</evidence>